<comment type="caution">
    <text evidence="11">The sequence shown here is derived from an EMBL/GenBank/DDBJ whole genome shotgun (WGS) entry which is preliminary data.</text>
</comment>
<keyword evidence="4" id="KW-0479">Metal-binding</keyword>
<dbReference type="Gene3D" id="3.60.140.10">
    <property type="entry name" value="CNF1/YfiH-like putative cysteine hydrolases"/>
    <property type="match status" value="1"/>
</dbReference>
<gene>
    <name evidence="11" type="ORF">CHS0354_023839</name>
</gene>
<evidence type="ECO:0000256" key="5">
    <source>
        <dbReference type="ARBA" id="ARBA00022801"/>
    </source>
</evidence>
<dbReference type="GO" id="GO:0017061">
    <property type="term" value="F:S-methyl-5-thioadenosine phosphorylase activity"/>
    <property type="evidence" value="ECO:0007669"/>
    <property type="project" value="UniProtKB-EC"/>
</dbReference>
<reference evidence="11" key="2">
    <citation type="journal article" date="2021" name="Genome Biol. Evol.">
        <title>Developing a high-quality reference genome for a parasitic bivalve with doubly uniparental inheritance (Bivalvia: Unionida).</title>
        <authorList>
            <person name="Smith C.H."/>
        </authorList>
    </citation>
    <scope>NUCLEOTIDE SEQUENCE</scope>
    <source>
        <strain evidence="11">CHS0354</strain>
        <tissue evidence="11">Mantle</tissue>
    </source>
</reference>
<evidence type="ECO:0000313" key="12">
    <source>
        <dbReference type="Proteomes" id="UP001195483"/>
    </source>
</evidence>
<evidence type="ECO:0000256" key="7">
    <source>
        <dbReference type="ARBA" id="ARBA00047989"/>
    </source>
</evidence>
<sequence>MIVQVPISNTLSFARGNQIHSNSVAIVTDSYSIPTADALITTIPNLLVSVLTADCTPILLLDTKQNIVAAIHAGWKGTLAHVVTNTLQILFNTFGTKPNHIYAYIGACISAKSYEVGEDVFSHFNEKFLLPAYPNAPILNSKRLLDLKAANYAQLVESCIPPTNIEVSPYCTYQQHTDFFSYRYENGKTGRMISFIGIAHV</sequence>
<reference evidence="11" key="1">
    <citation type="journal article" date="2021" name="Genome Biol. Evol.">
        <title>A High-Quality Reference Genome for a Parasitic Bivalve with Doubly Uniparental Inheritance (Bivalvia: Unionida).</title>
        <authorList>
            <person name="Smith C.H."/>
        </authorList>
    </citation>
    <scope>NUCLEOTIDE SEQUENCE</scope>
    <source>
        <strain evidence="11">CHS0354</strain>
    </source>
</reference>
<evidence type="ECO:0000256" key="8">
    <source>
        <dbReference type="ARBA" id="ARBA00048968"/>
    </source>
</evidence>
<evidence type="ECO:0000256" key="2">
    <source>
        <dbReference type="ARBA" id="ARBA00007353"/>
    </source>
</evidence>
<protein>
    <recommendedName>
        <fullName evidence="10">Purine nucleoside phosphorylase</fullName>
    </recommendedName>
</protein>
<keyword evidence="12" id="KW-1185">Reference proteome</keyword>
<comment type="similarity">
    <text evidence="2 10">Belongs to the purine nucleoside phosphorylase YfiH/LACC1 family.</text>
</comment>
<evidence type="ECO:0000256" key="4">
    <source>
        <dbReference type="ARBA" id="ARBA00022723"/>
    </source>
</evidence>
<dbReference type="Proteomes" id="UP001195483">
    <property type="component" value="Unassembled WGS sequence"/>
</dbReference>
<name>A0AAE0VLH7_9BIVA</name>
<dbReference type="InterPro" id="IPR003730">
    <property type="entry name" value="Cu_polyphenol_OxRdtase"/>
</dbReference>
<dbReference type="InterPro" id="IPR038371">
    <property type="entry name" value="Cu_polyphenol_OxRdtase_sf"/>
</dbReference>
<dbReference type="CDD" id="cd16833">
    <property type="entry name" value="YfiH"/>
    <property type="match status" value="1"/>
</dbReference>
<keyword evidence="6" id="KW-0862">Zinc</keyword>
<evidence type="ECO:0000313" key="11">
    <source>
        <dbReference type="EMBL" id="KAK3582299.1"/>
    </source>
</evidence>
<organism evidence="11 12">
    <name type="scientific">Potamilus streckersoni</name>
    <dbReference type="NCBI Taxonomy" id="2493646"/>
    <lineage>
        <taxon>Eukaryota</taxon>
        <taxon>Metazoa</taxon>
        <taxon>Spiralia</taxon>
        <taxon>Lophotrochozoa</taxon>
        <taxon>Mollusca</taxon>
        <taxon>Bivalvia</taxon>
        <taxon>Autobranchia</taxon>
        <taxon>Heteroconchia</taxon>
        <taxon>Palaeoheterodonta</taxon>
        <taxon>Unionida</taxon>
        <taxon>Unionoidea</taxon>
        <taxon>Unionidae</taxon>
        <taxon>Ambleminae</taxon>
        <taxon>Lampsilini</taxon>
        <taxon>Potamilus</taxon>
    </lineage>
</organism>
<evidence type="ECO:0000256" key="6">
    <source>
        <dbReference type="ARBA" id="ARBA00022833"/>
    </source>
</evidence>
<dbReference type="SUPFAM" id="SSF64438">
    <property type="entry name" value="CNF1/YfiH-like putative cysteine hydrolases"/>
    <property type="match status" value="1"/>
</dbReference>
<evidence type="ECO:0000256" key="1">
    <source>
        <dbReference type="ARBA" id="ARBA00000553"/>
    </source>
</evidence>
<evidence type="ECO:0000256" key="3">
    <source>
        <dbReference type="ARBA" id="ARBA00022679"/>
    </source>
</evidence>
<comment type="catalytic activity">
    <reaction evidence="9">
        <text>S-methyl-5'-thioadenosine + phosphate = 5-(methylsulfanyl)-alpha-D-ribose 1-phosphate + adenine</text>
        <dbReference type="Rhea" id="RHEA:11852"/>
        <dbReference type="ChEBI" id="CHEBI:16708"/>
        <dbReference type="ChEBI" id="CHEBI:17509"/>
        <dbReference type="ChEBI" id="CHEBI:43474"/>
        <dbReference type="ChEBI" id="CHEBI:58533"/>
        <dbReference type="EC" id="2.4.2.28"/>
    </reaction>
    <physiologicalReaction direction="left-to-right" evidence="9">
        <dbReference type="Rhea" id="RHEA:11853"/>
    </physiologicalReaction>
</comment>
<dbReference type="NCBIfam" id="TIGR00726">
    <property type="entry name" value="peptidoglycan editing factor PgeF"/>
    <property type="match status" value="1"/>
</dbReference>
<dbReference type="AlphaFoldDB" id="A0AAE0VLH7"/>
<dbReference type="InterPro" id="IPR011324">
    <property type="entry name" value="Cytotoxic_necrot_fac-like_cat"/>
</dbReference>
<comment type="catalytic activity">
    <reaction evidence="1">
        <text>inosine + phosphate = alpha-D-ribose 1-phosphate + hypoxanthine</text>
        <dbReference type="Rhea" id="RHEA:27646"/>
        <dbReference type="ChEBI" id="CHEBI:17368"/>
        <dbReference type="ChEBI" id="CHEBI:17596"/>
        <dbReference type="ChEBI" id="CHEBI:43474"/>
        <dbReference type="ChEBI" id="CHEBI:57720"/>
        <dbReference type="EC" id="2.4.2.1"/>
    </reaction>
    <physiologicalReaction direction="left-to-right" evidence="1">
        <dbReference type="Rhea" id="RHEA:27647"/>
    </physiologicalReaction>
</comment>
<dbReference type="GO" id="GO:0016787">
    <property type="term" value="F:hydrolase activity"/>
    <property type="evidence" value="ECO:0007669"/>
    <property type="project" value="UniProtKB-KW"/>
</dbReference>
<evidence type="ECO:0000256" key="9">
    <source>
        <dbReference type="ARBA" id="ARBA00049893"/>
    </source>
</evidence>
<reference evidence="11" key="3">
    <citation type="submission" date="2023-05" db="EMBL/GenBank/DDBJ databases">
        <authorList>
            <person name="Smith C.H."/>
        </authorList>
    </citation>
    <scope>NUCLEOTIDE SEQUENCE</scope>
    <source>
        <strain evidence="11">CHS0354</strain>
        <tissue evidence="11">Mantle</tissue>
    </source>
</reference>
<dbReference type="PANTHER" id="PTHR30616:SF2">
    <property type="entry name" value="PURINE NUCLEOSIDE PHOSPHORYLASE LACC1"/>
    <property type="match status" value="1"/>
</dbReference>
<keyword evidence="3" id="KW-0808">Transferase</keyword>
<evidence type="ECO:0000256" key="10">
    <source>
        <dbReference type="RuleBase" id="RU361274"/>
    </source>
</evidence>
<dbReference type="GO" id="GO:0005507">
    <property type="term" value="F:copper ion binding"/>
    <property type="evidence" value="ECO:0007669"/>
    <property type="project" value="TreeGrafter"/>
</dbReference>
<dbReference type="Pfam" id="PF02578">
    <property type="entry name" value="Cu-oxidase_4"/>
    <property type="match status" value="1"/>
</dbReference>
<proteinExistence type="inferred from homology"/>
<dbReference type="EMBL" id="JAEAOA010001427">
    <property type="protein sequence ID" value="KAK3582299.1"/>
    <property type="molecule type" value="Genomic_DNA"/>
</dbReference>
<comment type="catalytic activity">
    <reaction evidence="8">
        <text>adenosine + phosphate = alpha-D-ribose 1-phosphate + adenine</text>
        <dbReference type="Rhea" id="RHEA:27642"/>
        <dbReference type="ChEBI" id="CHEBI:16335"/>
        <dbReference type="ChEBI" id="CHEBI:16708"/>
        <dbReference type="ChEBI" id="CHEBI:43474"/>
        <dbReference type="ChEBI" id="CHEBI:57720"/>
        <dbReference type="EC" id="2.4.2.1"/>
    </reaction>
    <physiologicalReaction direction="left-to-right" evidence="8">
        <dbReference type="Rhea" id="RHEA:27643"/>
    </physiologicalReaction>
</comment>
<accession>A0AAE0VLH7</accession>
<comment type="catalytic activity">
    <reaction evidence="7">
        <text>adenosine + H2O + H(+) = inosine + NH4(+)</text>
        <dbReference type="Rhea" id="RHEA:24408"/>
        <dbReference type="ChEBI" id="CHEBI:15377"/>
        <dbReference type="ChEBI" id="CHEBI:15378"/>
        <dbReference type="ChEBI" id="CHEBI:16335"/>
        <dbReference type="ChEBI" id="CHEBI:17596"/>
        <dbReference type="ChEBI" id="CHEBI:28938"/>
        <dbReference type="EC" id="3.5.4.4"/>
    </reaction>
    <physiologicalReaction direction="left-to-right" evidence="7">
        <dbReference type="Rhea" id="RHEA:24409"/>
    </physiologicalReaction>
</comment>
<keyword evidence="5" id="KW-0378">Hydrolase</keyword>
<dbReference type="PANTHER" id="PTHR30616">
    <property type="entry name" value="UNCHARACTERIZED PROTEIN YFIH"/>
    <property type="match status" value="1"/>
</dbReference>